<accession>S8CAQ8</accession>
<dbReference type="OrthoDB" id="732433at2759"/>
<dbReference type="PROSITE" id="PS51375">
    <property type="entry name" value="PPR"/>
    <property type="match status" value="3"/>
</dbReference>
<dbReference type="Pfam" id="PF13041">
    <property type="entry name" value="PPR_2"/>
    <property type="match status" value="1"/>
</dbReference>
<dbReference type="InterPro" id="IPR011990">
    <property type="entry name" value="TPR-like_helical_dom_sf"/>
</dbReference>
<evidence type="ECO:0008006" key="5">
    <source>
        <dbReference type="Google" id="ProtNLM"/>
    </source>
</evidence>
<keyword evidence="4" id="KW-1185">Reference proteome</keyword>
<dbReference type="InterPro" id="IPR002885">
    <property type="entry name" value="PPR_rpt"/>
</dbReference>
<protein>
    <recommendedName>
        <fullName evidence="5">Pentatricopeptide repeat-containing protein</fullName>
    </recommendedName>
</protein>
<evidence type="ECO:0000313" key="4">
    <source>
        <dbReference type="Proteomes" id="UP000015453"/>
    </source>
</evidence>
<dbReference type="EMBL" id="AUSU01005150">
    <property type="protein sequence ID" value="EPS63930.1"/>
    <property type="molecule type" value="Genomic_DNA"/>
</dbReference>
<dbReference type="PANTHER" id="PTHR24015">
    <property type="entry name" value="OS07G0578800 PROTEIN-RELATED"/>
    <property type="match status" value="1"/>
</dbReference>
<dbReference type="InterPro" id="IPR046848">
    <property type="entry name" value="E_motif"/>
</dbReference>
<dbReference type="GO" id="GO:0009451">
    <property type="term" value="P:RNA modification"/>
    <property type="evidence" value="ECO:0007669"/>
    <property type="project" value="InterPro"/>
</dbReference>
<evidence type="ECO:0000313" key="3">
    <source>
        <dbReference type="EMBL" id="EPS63930.1"/>
    </source>
</evidence>
<sequence length="747" mass="80997">LHRGQAIHGLSLKSGFLAEKNLSNALINMYAKCADLSSADCLFSSAEFKDLDSWNSMITAYLYNGDPGKSLYYFKSMASHENQADDIGISSAMAASALLQASDIGISMHGWGIKLGYVEENFVSVANSLISFYSQIRDVDSALRVFEAIAFKNAISWNSMIKGSFINDDPMLAFSLLHDMQFVASIRFRPDLATVLITLPFCAELSLVKEGKALHGFVLRMQMADILSVRNSLINLYSKCCFMKEAEYLFRAASEKDSISWNTMVFGYAQSGNSLEAKKLFKEMLLDFGSSPCTLPTLLAITPSCDSPGSYEFGKSIHGWSVKSGFSNRLFGLNSLMYMYITCGVPSDGFKLLAAVDVPPDVTSWNTVICGCALEGHSAEALKAFNSMRRQSRRHCDCVNVVSAVSAASGDLGSGKAIHGLCFKSGTISDIRVQNSLVTMYGRAGDPDGATAAFNDSWGGDGDGDDRNLCSWNCAMSALSRNRDAKKALQLFSLLEFSPDEVTLCTVLSACTQLGAAAFGKQIHGRVLRSRLRRNPSVSSALIDMYSSCGRLDAAERVFDSRSPENTVSEWNSLIHAYGLHGRGESAADAFRRMSRSGIRPTRATFARLITACSHAGLVDEGMRHYDAMAGDHGLRPSTEHHVAVAHMLGRSGRLREAREFVEGVGGGGAVWGALLSCCGGLGDAEMGKGVGEVALGLEPENASRYVTLCNAYVGAGRWEEAVEIRNLIRERRLKKKHVGCSRVDVD</sequence>
<gene>
    <name evidence="3" type="ORF">M569_10852</name>
</gene>
<dbReference type="InterPro" id="IPR046960">
    <property type="entry name" value="PPR_At4g14850-like_plant"/>
</dbReference>
<organism evidence="3 4">
    <name type="scientific">Genlisea aurea</name>
    <dbReference type="NCBI Taxonomy" id="192259"/>
    <lineage>
        <taxon>Eukaryota</taxon>
        <taxon>Viridiplantae</taxon>
        <taxon>Streptophyta</taxon>
        <taxon>Embryophyta</taxon>
        <taxon>Tracheophyta</taxon>
        <taxon>Spermatophyta</taxon>
        <taxon>Magnoliopsida</taxon>
        <taxon>eudicotyledons</taxon>
        <taxon>Gunneridae</taxon>
        <taxon>Pentapetalae</taxon>
        <taxon>asterids</taxon>
        <taxon>lamiids</taxon>
        <taxon>Lamiales</taxon>
        <taxon>Lentibulariaceae</taxon>
        <taxon>Genlisea</taxon>
    </lineage>
</organism>
<feature type="repeat" description="PPR" evidence="2">
    <location>
        <begin position="257"/>
        <end position="292"/>
    </location>
</feature>
<evidence type="ECO:0000256" key="1">
    <source>
        <dbReference type="ARBA" id="ARBA00022737"/>
    </source>
</evidence>
<dbReference type="GO" id="GO:0003723">
    <property type="term" value="F:RNA binding"/>
    <property type="evidence" value="ECO:0007669"/>
    <property type="project" value="InterPro"/>
</dbReference>
<comment type="caution">
    <text evidence="3">The sequence shown here is derived from an EMBL/GenBank/DDBJ whole genome shotgun (WGS) entry which is preliminary data.</text>
</comment>
<proteinExistence type="predicted"/>
<reference evidence="3 4" key="1">
    <citation type="journal article" date="2013" name="BMC Genomics">
        <title>The miniature genome of a carnivorous plant Genlisea aurea contains a low number of genes and short non-coding sequences.</title>
        <authorList>
            <person name="Leushkin E.V."/>
            <person name="Sutormin R.A."/>
            <person name="Nabieva E.R."/>
            <person name="Penin A.A."/>
            <person name="Kondrashov A.S."/>
            <person name="Logacheva M.D."/>
        </authorList>
    </citation>
    <scope>NUCLEOTIDE SEQUENCE [LARGE SCALE GENOMIC DNA]</scope>
</reference>
<feature type="non-terminal residue" evidence="3">
    <location>
        <position position="1"/>
    </location>
</feature>
<name>S8CAQ8_9LAMI</name>
<dbReference type="AlphaFoldDB" id="S8CAQ8"/>
<feature type="non-terminal residue" evidence="3">
    <location>
        <position position="747"/>
    </location>
</feature>
<evidence type="ECO:0000256" key="2">
    <source>
        <dbReference type="PROSITE-ProRule" id="PRU00708"/>
    </source>
</evidence>
<feature type="repeat" description="PPR" evidence="2">
    <location>
        <begin position="567"/>
        <end position="601"/>
    </location>
</feature>
<dbReference type="Pfam" id="PF01535">
    <property type="entry name" value="PPR"/>
    <property type="match status" value="8"/>
</dbReference>
<feature type="repeat" description="PPR" evidence="2">
    <location>
        <begin position="361"/>
        <end position="395"/>
    </location>
</feature>
<dbReference type="FunFam" id="1.25.40.10:FF:000090">
    <property type="entry name" value="Pentatricopeptide repeat-containing protein, chloroplastic"/>
    <property type="match status" value="1"/>
</dbReference>
<dbReference type="Proteomes" id="UP000015453">
    <property type="component" value="Unassembled WGS sequence"/>
</dbReference>
<dbReference type="Pfam" id="PF20431">
    <property type="entry name" value="E_motif"/>
    <property type="match status" value="1"/>
</dbReference>
<dbReference type="PANTHER" id="PTHR24015:SF1991">
    <property type="entry name" value="OS01G0938000 PROTEIN"/>
    <property type="match status" value="1"/>
</dbReference>
<dbReference type="Gene3D" id="1.25.40.10">
    <property type="entry name" value="Tetratricopeptide repeat domain"/>
    <property type="match status" value="5"/>
</dbReference>
<keyword evidence="1" id="KW-0677">Repeat</keyword>
<dbReference type="NCBIfam" id="TIGR00756">
    <property type="entry name" value="PPR"/>
    <property type="match status" value="4"/>
</dbReference>